<sequence length="151" mass="17663">MFEWNKYFPFQNQFSKEALKKADPKDVEDYVNRVMESVFGSNHAAQFPFRDPLPKKEKSMDAAPEIDIFETADHVFVKIPAAKEQIDNIKIKHTSQALFLENFHQKDQQKKVVLPSLVKRKGTKAVYKDGLLEVMFLKHDDYNLSEVEIMR</sequence>
<accession>A0ABM5LXZ4</accession>
<organism evidence="1 2">
    <name type="scientific">Bacillus atrophaeus (strain 1942)</name>
    <dbReference type="NCBI Taxonomy" id="720555"/>
    <lineage>
        <taxon>Bacteria</taxon>
        <taxon>Bacillati</taxon>
        <taxon>Bacillota</taxon>
        <taxon>Bacilli</taxon>
        <taxon>Bacillales</taxon>
        <taxon>Bacillaceae</taxon>
        <taxon>Bacillus</taxon>
    </lineage>
</organism>
<reference evidence="1 2" key="1">
    <citation type="journal article" date="2011" name="Front. Microbiol.">
        <title>Genomic signatures of strain selection and enhancement in Bacillus atrophaeus var. globigii, a historical biowarfare simulant.</title>
        <authorList>
            <person name="Gibbons H.S."/>
            <person name="Broomall S.M."/>
            <person name="McNew L.A."/>
            <person name="Daligault H."/>
            <person name="Chapman C."/>
            <person name="Bruce D."/>
            <person name="Karavis M."/>
            <person name="Krepps M."/>
            <person name="McGregor P.A."/>
            <person name="Hong C."/>
            <person name="Park K.H."/>
            <person name="Akmal A."/>
            <person name="Feldman A."/>
            <person name="Lin J.S."/>
            <person name="Chang W.E."/>
            <person name="Higgs B.W."/>
            <person name="Demirev P."/>
            <person name="Lindquist J."/>
            <person name="Liem A."/>
            <person name="Fochler E."/>
            <person name="Read T.D."/>
            <person name="Tapia R."/>
            <person name="Johnson S."/>
            <person name="Bishop-Lilly K.A."/>
            <person name="Detter C."/>
            <person name="Han C."/>
            <person name="Sozhamannan S."/>
            <person name="Rosenzweig C.N."/>
            <person name="Skowronski E.W."/>
        </authorList>
    </citation>
    <scope>NUCLEOTIDE SEQUENCE [LARGE SCALE GENOMIC DNA]</scope>
    <source>
        <strain evidence="1 2">1942</strain>
    </source>
</reference>
<evidence type="ECO:0000313" key="1">
    <source>
        <dbReference type="EMBL" id="ADP32618.1"/>
    </source>
</evidence>
<name>A0ABM5LXZ4_BACA1</name>
<keyword evidence="2" id="KW-1185">Reference proteome</keyword>
<evidence type="ECO:0000313" key="2">
    <source>
        <dbReference type="Proteomes" id="UP000006867"/>
    </source>
</evidence>
<dbReference type="Gene3D" id="2.60.40.790">
    <property type="match status" value="1"/>
</dbReference>
<dbReference type="CDD" id="cd06464">
    <property type="entry name" value="ACD_sHsps-like"/>
    <property type="match status" value="1"/>
</dbReference>
<dbReference type="EMBL" id="CP002207">
    <property type="protein sequence ID" value="ADP32618.1"/>
    <property type="molecule type" value="Genomic_DNA"/>
</dbReference>
<dbReference type="InterPro" id="IPR008978">
    <property type="entry name" value="HSP20-like_chaperone"/>
</dbReference>
<dbReference type="Proteomes" id="UP000006867">
    <property type="component" value="Chromosome"/>
</dbReference>
<gene>
    <name evidence="1" type="ordered locus">BATR1942_08425</name>
</gene>
<proteinExistence type="predicted"/>
<dbReference type="RefSeq" id="WP_003325777.1">
    <property type="nucleotide sequence ID" value="NC_014639.1"/>
</dbReference>
<protein>
    <submittedName>
        <fullName evidence="1">Spore coat protein</fullName>
    </submittedName>
</protein>
<dbReference type="SUPFAM" id="SSF49764">
    <property type="entry name" value="HSP20-like chaperones"/>
    <property type="match status" value="1"/>
</dbReference>